<dbReference type="GO" id="GO:0008168">
    <property type="term" value="F:methyltransferase activity"/>
    <property type="evidence" value="ECO:0007669"/>
    <property type="project" value="InterPro"/>
</dbReference>
<comment type="caution">
    <text evidence="2">The sequence shown here is derived from an EMBL/GenBank/DDBJ whole genome shotgun (WGS) entry which is preliminary data.</text>
</comment>
<sequence>MVESRPNSPSTDQEFELETQLLFGALCASQYGNDLRRLGEIRRLGWASADVDQHFRRERFQADYIKHDHTDELWCQSMHDSLKYMDYDNRRFVRTNRYLDIGCLPGGYSTYVLRTCPNAVGMGISLPTEEGGHGYAIPQDVRHRIDVHLADLTLFDLAPAMPKPDVPEPSGSCALACVLAPIPFALNSFDFVIGDAHNSRLHPDNELRPWSWTRLLISQVLLALHAVENNGTIFLKLSRVECPLTARILLAFSRIAGYTHTIKSKMIHRKRGTFYLLARGIRVYSFEYRRFVAGLQKLWCIMTFGGDKGYGRDIKWVEQDLITPWKTVLSPNGVNKIAQLGVHMWRIQFGGLLKFLLNLGIEVHVD</sequence>
<name>A0A5N5QBT1_9AGAM</name>
<dbReference type="Pfam" id="PF01728">
    <property type="entry name" value="FtsJ"/>
    <property type="match status" value="1"/>
</dbReference>
<proteinExistence type="predicted"/>
<evidence type="ECO:0000259" key="1">
    <source>
        <dbReference type="Pfam" id="PF01728"/>
    </source>
</evidence>
<dbReference type="EMBL" id="SSOP01000352">
    <property type="protein sequence ID" value="KAB5588888.1"/>
    <property type="molecule type" value="Genomic_DNA"/>
</dbReference>
<keyword evidence="3" id="KW-1185">Reference proteome</keyword>
<dbReference type="Gene3D" id="3.40.50.150">
    <property type="entry name" value="Vaccinia Virus protein VP39"/>
    <property type="match status" value="1"/>
</dbReference>
<dbReference type="SUPFAM" id="SSF53335">
    <property type="entry name" value="S-adenosyl-L-methionine-dependent methyltransferases"/>
    <property type="match status" value="1"/>
</dbReference>
<evidence type="ECO:0000313" key="2">
    <source>
        <dbReference type="EMBL" id="KAB5588888.1"/>
    </source>
</evidence>
<dbReference type="InterPro" id="IPR029063">
    <property type="entry name" value="SAM-dependent_MTases_sf"/>
</dbReference>
<dbReference type="Proteomes" id="UP000383932">
    <property type="component" value="Unassembled WGS sequence"/>
</dbReference>
<dbReference type="GO" id="GO:0032259">
    <property type="term" value="P:methylation"/>
    <property type="evidence" value="ECO:0007669"/>
    <property type="project" value="InterPro"/>
</dbReference>
<organism evidence="2 3">
    <name type="scientific">Ceratobasidium theobromae</name>
    <dbReference type="NCBI Taxonomy" id="1582974"/>
    <lineage>
        <taxon>Eukaryota</taxon>
        <taxon>Fungi</taxon>
        <taxon>Dikarya</taxon>
        <taxon>Basidiomycota</taxon>
        <taxon>Agaricomycotina</taxon>
        <taxon>Agaricomycetes</taxon>
        <taxon>Cantharellales</taxon>
        <taxon>Ceratobasidiaceae</taxon>
        <taxon>Ceratobasidium</taxon>
    </lineage>
</organism>
<evidence type="ECO:0000313" key="3">
    <source>
        <dbReference type="Proteomes" id="UP000383932"/>
    </source>
</evidence>
<protein>
    <recommendedName>
        <fullName evidence="1">Ribosomal RNA methyltransferase FtsJ domain-containing protein</fullName>
    </recommendedName>
</protein>
<reference evidence="2 3" key="1">
    <citation type="journal article" date="2019" name="Fungal Biol. Biotechnol.">
        <title>Draft genome sequence of fastidious pathogen Ceratobasidium theobromae, which causes vascular-streak dieback in Theobroma cacao.</title>
        <authorList>
            <person name="Ali S.S."/>
            <person name="Asman A."/>
            <person name="Shao J."/>
            <person name="Firmansyah A.P."/>
            <person name="Susilo A.W."/>
            <person name="Rosmana A."/>
            <person name="McMahon P."/>
            <person name="Junaid M."/>
            <person name="Guest D."/>
            <person name="Kheng T.Y."/>
            <person name="Meinhardt L.W."/>
            <person name="Bailey B.A."/>
        </authorList>
    </citation>
    <scope>NUCLEOTIDE SEQUENCE [LARGE SCALE GENOMIC DNA]</scope>
    <source>
        <strain evidence="2 3">CT2</strain>
    </source>
</reference>
<feature type="domain" description="Ribosomal RNA methyltransferase FtsJ" evidence="1">
    <location>
        <begin position="90"/>
        <end position="279"/>
    </location>
</feature>
<accession>A0A5N5QBT1</accession>
<gene>
    <name evidence="2" type="ORF">CTheo_7674</name>
</gene>
<dbReference type="OrthoDB" id="417125at2759"/>
<dbReference type="AlphaFoldDB" id="A0A5N5QBT1"/>
<dbReference type="InterPro" id="IPR002877">
    <property type="entry name" value="RNA_MeTrfase_FtsJ_dom"/>
</dbReference>